<sequence length="300" mass="34641">INTFFLDVTKDIVGAVVNENTVPSDIVRVWCVVAKMFLTRIYDLKKTYLNQKLFLKRYNRLLGYNCNFNENFKLSFCNNCHSRYECSKKCLKATDSSPTDADYITIEEDSDSLPDSTDDDLDFSGDYMLPNNKSSKNSVLKAKFIFDSDKFDIFLYNFVKHIRKYLNHDKIDKDDIEISYKINGCGQAMALDDECDYNAFITECKNLTRSKKNMKLIEEGIDLNEEKLEPKSKKLKTSCVLKESNLTPNEVNLATIISELRSKYCCNIHPTPCYIEDNKHLQLMPAHLHLWAQDVVSTST</sequence>
<organism evidence="1 2">
    <name type="scientific">Racocetra fulgida</name>
    <dbReference type="NCBI Taxonomy" id="60492"/>
    <lineage>
        <taxon>Eukaryota</taxon>
        <taxon>Fungi</taxon>
        <taxon>Fungi incertae sedis</taxon>
        <taxon>Mucoromycota</taxon>
        <taxon>Glomeromycotina</taxon>
        <taxon>Glomeromycetes</taxon>
        <taxon>Diversisporales</taxon>
        <taxon>Gigasporaceae</taxon>
        <taxon>Racocetra</taxon>
    </lineage>
</organism>
<protein>
    <submittedName>
        <fullName evidence="1">14515_t:CDS:1</fullName>
    </submittedName>
</protein>
<evidence type="ECO:0000313" key="2">
    <source>
        <dbReference type="Proteomes" id="UP000789396"/>
    </source>
</evidence>
<gene>
    <name evidence="1" type="ORF">RFULGI_LOCUS7343</name>
</gene>
<dbReference type="AlphaFoldDB" id="A0A9N9CYA2"/>
<comment type="caution">
    <text evidence="1">The sequence shown here is derived from an EMBL/GenBank/DDBJ whole genome shotgun (WGS) entry which is preliminary data.</text>
</comment>
<evidence type="ECO:0000313" key="1">
    <source>
        <dbReference type="EMBL" id="CAG8620580.1"/>
    </source>
</evidence>
<dbReference type="EMBL" id="CAJVPZ010010540">
    <property type="protein sequence ID" value="CAG8620580.1"/>
    <property type="molecule type" value="Genomic_DNA"/>
</dbReference>
<proteinExistence type="predicted"/>
<dbReference type="Proteomes" id="UP000789396">
    <property type="component" value="Unassembled WGS sequence"/>
</dbReference>
<reference evidence="1" key="1">
    <citation type="submission" date="2021-06" db="EMBL/GenBank/DDBJ databases">
        <authorList>
            <person name="Kallberg Y."/>
            <person name="Tangrot J."/>
            <person name="Rosling A."/>
        </authorList>
    </citation>
    <scope>NUCLEOTIDE SEQUENCE</scope>
    <source>
        <strain evidence="1">IN212</strain>
    </source>
</reference>
<keyword evidence="2" id="KW-1185">Reference proteome</keyword>
<name>A0A9N9CYA2_9GLOM</name>
<feature type="non-terminal residue" evidence="1">
    <location>
        <position position="300"/>
    </location>
</feature>
<dbReference type="OrthoDB" id="2442443at2759"/>
<accession>A0A9N9CYA2</accession>